<keyword evidence="8" id="KW-1185">Reference proteome</keyword>
<evidence type="ECO:0000256" key="3">
    <source>
        <dbReference type="ARBA" id="ARBA00022989"/>
    </source>
</evidence>
<evidence type="ECO:0000256" key="5">
    <source>
        <dbReference type="SAM" id="Phobius"/>
    </source>
</evidence>
<name>A0AAD8FEF3_BIOPF</name>
<sequence>NAIAFFIYYRKREKGTSTIFILSLAVTDLLTCLVVMPFTVVSEILSFYHYYDIVCK</sequence>
<organism evidence="7 8">
    <name type="scientific">Biomphalaria pfeifferi</name>
    <name type="common">Bloodfluke planorb</name>
    <name type="synonym">Freshwater snail</name>
    <dbReference type="NCBI Taxonomy" id="112525"/>
    <lineage>
        <taxon>Eukaryota</taxon>
        <taxon>Metazoa</taxon>
        <taxon>Spiralia</taxon>
        <taxon>Lophotrochozoa</taxon>
        <taxon>Mollusca</taxon>
        <taxon>Gastropoda</taxon>
        <taxon>Heterobranchia</taxon>
        <taxon>Euthyneura</taxon>
        <taxon>Panpulmonata</taxon>
        <taxon>Hygrophila</taxon>
        <taxon>Lymnaeoidea</taxon>
        <taxon>Planorbidae</taxon>
        <taxon>Biomphalaria</taxon>
    </lineage>
</organism>
<feature type="transmembrane region" description="Helical" evidence="5">
    <location>
        <begin position="19"/>
        <end position="40"/>
    </location>
</feature>
<dbReference type="SUPFAM" id="SSF81321">
    <property type="entry name" value="Family A G protein-coupled receptor-like"/>
    <property type="match status" value="1"/>
</dbReference>
<feature type="non-terminal residue" evidence="7">
    <location>
        <position position="1"/>
    </location>
</feature>
<dbReference type="AlphaFoldDB" id="A0AAD8FEF3"/>
<evidence type="ECO:0000256" key="1">
    <source>
        <dbReference type="ARBA" id="ARBA00004370"/>
    </source>
</evidence>
<proteinExistence type="predicted"/>
<dbReference type="GO" id="GO:0016020">
    <property type="term" value="C:membrane"/>
    <property type="evidence" value="ECO:0007669"/>
    <property type="project" value="UniProtKB-SubCell"/>
</dbReference>
<keyword evidence="4 5" id="KW-0472">Membrane</keyword>
<feature type="domain" description="G-protein coupled receptors family 1 profile" evidence="6">
    <location>
        <begin position="1"/>
        <end position="56"/>
    </location>
</feature>
<dbReference type="Gene3D" id="1.20.1070.10">
    <property type="entry name" value="Rhodopsin 7-helix transmembrane proteins"/>
    <property type="match status" value="1"/>
</dbReference>
<reference evidence="7" key="1">
    <citation type="journal article" date="2023" name="PLoS Negl. Trop. Dis.">
        <title>A genome sequence for Biomphalaria pfeifferi, the major vector snail for the human-infecting parasite Schistosoma mansoni.</title>
        <authorList>
            <person name="Bu L."/>
            <person name="Lu L."/>
            <person name="Laidemitt M.R."/>
            <person name="Zhang S.M."/>
            <person name="Mutuku M."/>
            <person name="Mkoji G."/>
            <person name="Steinauer M."/>
            <person name="Loker E.S."/>
        </authorList>
    </citation>
    <scope>NUCLEOTIDE SEQUENCE</scope>
    <source>
        <strain evidence="7">KasaAsao</strain>
    </source>
</reference>
<gene>
    <name evidence="7" type="ORF">Bpfe_009206</name>
</gene>
<dbReference type="PROSITE" id="PS50262">
    <property type="entry name" value="G_PROTEIN_RECEP_F1_2"/>
    <property type="match status" value="1"/>
</dbReference>
<dbReference type="InterPro" id="IPR017452">
    <property type="entry name" value="GPCR_Rhodpsn_7TM"/>
</dbReference>
<comment type="subcellular location">
    <subcellularLocation>
        <location evidence="1">Membrane</location>
    </subcellularLocation>
</comment>
<comment type="caution">
    <text evidence="7">The sequence shown here is derived from an EMBL/GenBank/DDBJ whole genome shotgun (WGS) entry which is preliminary data.</text>
</comment>
<dbReference type="Proteomes" id="UP001233172">
    <property type="component" value="Unassembled WGS sequence"/>
</dbReference>
<reference evidence="7" key="2">
    <citation type="submission" date="2023-04" db="EMBL/GenBank/DDBJ databases">
        <authorList>
            <person name="Bu L."/>
            <person name="Lu L."/>
            <person name="Laidemitt M.R."/>
            <person name="Zhang S.M."/>
            <person name="Mutuku M."/>
            <person name="Mkoji G."/>
            <person name="Steinauer M."/>
            <person name="Loker E.S."/>
        </authorList>
    </citation>
    <scope>NUCLEOTIDE SEQUENCE</scope>
    <source>
        <strain evidence="7">KasaAsao</strain>
        <tissue evidence="7">Whole Snail</tissue>
    </source>
</reference>
<evidence type="ECO:0000259" key="6">
    <source>
        <dbReference type="PROSITE" id="PS50262"/>
    </source>
</evidence>
<dbReference type="Pfam" id="PF00001">
    <property type="entry name" value="7tm_1"/>
    <property type="match status" value="1"/>
</dbReference>
<accession>A0AAD8FEF3</accession>
<dbReference type="GO" id="GO:0004930">
    <property type="term" value="F:G protein-coupled receptor activity"/>
    <property type="evidence" value="ECO:0007669"/>
    <property type="project" value="InterPro"/>
</dbReference>
<keyword evidence="3 5" id="KW-1133">Transmembrane helix</keyword>
<dbReference type="EMBL" id="JASAOG010000030">
    <property type="protein sequence ID" value="KAK0061400.1"/>
    <property type="molecule type" value="Genomic_DNA"/>
</dbReference>
<keyword evidence="2 5" id="KW-0812">Transmembrane</keyword>
<feature type="non-terminal residue" evidence="7">
    <location>
        <position position="56"/>
    </location>
</feature>
<evidence type="ECO:0000313" key="7">
    <source>
        <dbReference type="EMBL" id="KAK0061400.1"/>
    </source>
</evidence>
<evidence type="ECO:0000256" key="2">
    <source>
        <dbReference type="ARBA" id="ARBA00022692"/>
    </source>
</evidence>
<dbReference type="InterPro" id="IPR000276">
    <property type="entry name" value="GPCR_Rhodpsn"/>
</dbReference>
<dbReference type="CDD" id="cd00637">
    <property type="entry name" value="7tm_classA_rhodopsin-like"/>
    <property type="match status" value="1"/>
</dbReference>
<evidence type="ECO:0000313" key="8">
    <source>
        <dbReference type="Proteomes" id="UP001233172"/>
    </source>
</evidence>
<protein>
    <recommendedName>
        <fullName evidence="6">G-protein coupled receptors family 1 profile domain-containing protein</fullName>
    </recommendedName>
</protein>
<evidence type="ECO:0000256" key="4">
    <source>
        <dbReference type="ARBA" id="ARBA00023136"/>
    </source>
</evidence>